<feature type="compositionally biased region" description="Acidic residues" evidence="1">
    <location>
        <begin position="65"/>
        <end position="89"/>
    </location>
</feature>
<keyword evidence="2" id="KW-1185">Reference proteome</keyword>
<dbReference type="GO" id="GO:0030276">
    <property type="term" value="F:clathrin binding"/>
    <property type="evidence" value="ECO:0007669"/>
    <property type="project" value="InterPro"/>
</dbReference>
<sequence>MISDEFNHENEEENHEAAASITNDEVNADLKIDKDSEVQEENHEIAASITHDEVDADKIDQGSGDQEDVEEMSGQDDGEDGFDDDDFGDFEEATIAEPSSSSVPEKEEPQPAAFADFRRFSSQSSFDSSLASFCDILENSSLWLFDHSFDEIQLEFCDIIALLDAGNAPADIELLEPFQKALWLWSQICYIEETAALKFSWHNSLSYTKLLGSLSMSQEKAYAKSKDLPIFAQHLIGSQKILKPMSAAEAASPTTPNVTIVKSSSQEIDSLSVAPVNFDWQSSGLSNPLTSAALTTNFVAINETDFLASLEAQTSSRVNGSISVLEQDLHALGLVEDKKPSTSFNGPSNTAASAFASDITSDLVLKNSNSSDEIGTNVKRKTKPISELSQGAQELLLELPDYSYMLANVLMFPVVNR</sequence>
<dbReference type="AlphaFoldDB" id="A0A914DIJ5"/>
<accession>A0A914DIJ5</accession>
<dbReference type="GO" id="GO:0032588">
    <property type="term" value="C:trans-Golgi network membrane"/>
    <property type="evidence" value="ECO:0007669"/>
    <property type="project" value="InterPro"/>
</dbReference>
<dbReference type="PANTHER" id="PTHR16156">
    <property type="entry name" value="AFTIPHILIN A-RELATED"/>
    <property type="match status" value="1"/>
</dbReference>
<dbReference type="GO" id="GO:0030121">
    <property type="term" value="C:AP-1 adaptor complex"/>
    <property type="evidence" value="ECO:0007669"/>
    <property type="project" value="TreeGrafter"/>
</dbReference>
<evidence type="ECO:0000256" key="1">
    <source>
        <dbReference type="SAM" id="MobiDB-lite"/>
    </source>
</evidence>
<dbReference type="Proteomes" id="UP000887540">
    <property type="component" value="Unplaced"/>
</dbReference>
<name>A0A914DIJ5_9BILA</name>
<dbReference type="PANTHER" id="PTHR16156:SF10">
    <property type="entry name" value="AFTIPHILIN-RELATED"/>
    <property type="match status" value="1"/>
</dbReference>
<feature type="compositionally biased region" description="Basic and acidic residues" evidence="1">
    <location>
        <begin position="28"/>
        <end position="60"/>
    </location>
</feature>
<evidence type="ECO:0000313" key="2">
    <source>
        <dbReference type="Proteomes" id="UP000887540"/>
    </source>
</evidence>
<dbReference type="InterPro" id="IPR046359">
    <property type="entry name" value="Aftin-like"/>
</dbReference>
<proteinExistence type="predicted"/>
<protein>
    <submittedName>
        <fullName evidence="3">Aftiphilin</fullName>
    </submittedName>
</protein>
<organism evidence="2 3">
    <name type="scientific">Acrobeloides nanus</name>
    <dbReference type="NCBI Taxonomy" id="290746"/>
    <lineage>
        <taxon>Eukaryota</taxon>
        <taxon>Metazoa</taxon>
        <taxon>Ecdysozoa</taxon>
        <taxon>Nematoda</taxon>
        <taxon>Chromadorea</taxon>
        <taxon>Rhabditida</taxon>
        <taxon>Tylenchina</taxon>
        <taxon>Cephalobomorpha</taxon>
        <taxon>Cephaloboidea</taxon>
        <taxon>Cephalobidae</taxon>
        <taxon>Acrobeloides</taxon>
    </lineage>
</organism>
<evidence type="ECO:0000313" key="3">
    <source>
        <dbReference type="WBParaSite" id="ACRNAN_scaffold2843.g20318.t1"/>
    </source>
</evidence>
<reference evidence="3" key="1">
    <citation type="submission" date="2022-11" db="UniProtKB">
        <authorList>
            <consortium name="WormBaseParasite"/>
        </authorList>
    </citation>
    <scope>IDENTIFICATION</scope>
</reference>
<dbReference type="WBParaSite" id="ACRNAN_scaffold2843.g20318.t1">
    <property type="protein sequence ID" value="ACRNAN_scaffold2843.g20318.t1"/>
    <property type="gene ID" value="ACRNAN_scaffold2843.g20318"/>
</dbReference>
<feature type="region of interest" description="Disordered" evidence="1">
    <location>
        <begin position="1"/>
        <end position="89"/>
    </location>
</feature>